<feature type="transmembrane region" description="Helical" evidence="1">
    <location>
        <begin position="102"/>
        <end position="120"/>
    </location>
</feature>
<organism evidence="2 3">
    <name type="scientific">Dyella japonica</name>
    <dbReference type="NCBI Taxonomy" id="231455"/>
    <lineage>
        <taxon>Bacteria</taxon>
        <taxon>Pseudomonadati</taxon>
        <taxon>Pseudomonadota</taxon>
        <taxon>Gammaproteobacteria</taxon>
        <taxon>Lysobacterales</taxon>
        <taxon>Rhodanobacteraceae</taxon>
        <taxon>Dyella</taxon>
    </lineage>
</organism>
<keyword evidence="1" id="KW-1133">Transmembrane helix</keyword>
<feature type="transmembrane region" description="Helical" evidence="1">
    <location>
        <begin position="75"/>
        <end position="95"/>
    </location>
</feature>
<dbReference type="Proteomes" id="UP001549184">
    <property type="component" value="Unassembled WGS sequence"/>
</dbReference>
<protein>
    <submittedName>
        <fullName evidence="2">Uncharacterized protein</fullName>
    </submittedName>
</protein>
<name>A0ABV2JVW7_9GAMM</name>
<dbReference type="EMBL" id="JBEPMU010000004">
    <property type="protein sequence ID" value="MET3652977.1"/>
    <property type="molecule type" value="Genomic_DNA"/>
</dbReference>
<evidence type="ECO:0000256" key="1">
    <source>
        <dbReference type="SAM" id="Phobius"/>
    </source>
</evidence>
<keyword evidence="3" id="KW-1185">Reference proteome</keyword>
<keyword evidence="1" id="KW-0812">Transmembrane</keyword>
<dbReference type="RefSeq" id="WP_354014382.1">
    <property type="nucleotide sequence ID" value="NZ_JBEPMU010000004.1"/>
</dbReference>
<reference evidence="2 3" key="1">
    <citation type="submission" date="2024-06" db="EMBL/GenBank/DDBJ databases">
        <title>Sorghum-associated microbial communities from plants grown in Nebraska, USA.</title>
        <authorList>
            <person name="Schachtman D."/>
        </authorList>
    </citation>
    <scope>NUCLEOTIDE SEQUENCE [LARGE SCALE GENOMIC DNA]</scope>
    <source>
        <strain evidence="2 3">1073</strain>
    </source>
</reference>
<feature type="transmembrane region" description="Helical" evidence="1">
    <location>
        <begin position="42"/>
        <end position="63"/>
    </location>
</feature>
<comment type="caution">
    <text evidence="2">The sequence shown here is derived from an EMBL/GenBank/DDBJ whole genome shotgun (WGS) entry which is preliminary data.</text>
</comment>
<feature type="transmembrane region" description="Helical" evidence="1">
    <location>
        <begin position="126"/>
        <end position="142"/>
    </location>
</feature>
<evidence type="ECO:0000313" key="3">
    <source>
        <dbReference type="Proteomes" id="UP001549184"/>
    </source>
</evidence>
<sequence>MVFGTWRARGVMPLSGAQGWDSVVFSRELTGIDMKALRTRNLVVACFGIVAFLGLMLCFPVLLQRVQIGEASVLHAAPVVVGALLLLTASICLLMRWAAYGWLFAIAAIELLLGLFWLPWLRLSPWPWLAVLAASAGAIIGFRKGRGDEAAD</sequence>
<keyword evidence="1" id="KW-0472">Membrane</keyword>
<proteinExistence type="predicted"/>
<evidence type="ECO:0000313" key="2">
    <source>
        <dbReference type="EMBL" id="MET3652977.1"/>
    </source>
</evidence>
<accession>A0ABV2JVW7</accession>
<gene>
    <name evidence="2" type="ORF">ABIC75_002713</name>
</gene>